<feature type="compositionally biased region" description="Low complexity" evidence="10">
    <location>
        <begin position="71"/>
        <end position="82"/>
    </location>
</feature>
<feature type="region of interest" description="Disordered" evidence="10">
    <location>
        <begin position="568"/>
        <end position="615"/>
    </location>
</feature>
<proteinExistence type="predicted"/>
<organism evidence="12 13">
    <name type="scientific">Stylophora pistillata</name>
    <name type="common">Smooth cauliflower coral</name>
    <dbReference type="NCBI Taxonomy" id="50429"/>
    <lineage>
        <taxon>Eukaryota</taxon>
        <taxon>Metazoa</taxon>
        <taxon>Cnidaria</taxon>
        <taxon>Anthozoa</taxon>
        <taxon>Hexacorallia</taxon>
        <taxon>Scleractinia</taxon>
        <taxon>Astrocoeniina</taxon>
        <taxon>Pocilloporidae</taxon>
        <taxon>Stylophora</taxon>
    </lineage>
</organism>
<sequence length="711" mass="80281">MSHIKDLQCGKEYKIILTRRSVVVLMDERLTSVEGEKSNGAKVYAHQMVRTDSREQTLHAFLPPKDRPVKSNESNSKSQLSSGTIKHKAAAMNQNPSSTIINLDEESSTSKSFDEDFSEQLAECKGLMREVYLQVNLDHNIVRVREVLLRGREIPAEAYLMSRVRHPNVIQIYQLIFTEEHYCFVVERPESCKDFFDVIQDRNSAGNPLSEKEVRRYITQILEANIRCEEKGVVLRDIKPENILLDLTNDEVKLIDFGLASEIQEESFDSFKVRDAGILMCAGFVLQDLSKSDTDGDRDSKRGSDGEDKKKRIRRRVTVEMVKDYSDSDNKDLAKLITTKAMTVTATVERHNDSVSDSYSDRDSDRDSDFDNDGDSYNEVSGTITEKDTMTVDNGNEGTVTMAEIETVTERTTIREKVISTVMKTFKSRMTMTKSVRPTVTVTATERVPMRETEAVTETECGGNSDKDSHNEGKLTLTTTETAIGTMINSDSDTDRNVDRDNNSDSGNNREKDRNSDISIEIETESNRIASKDSEGRSDSEIDMTLIVTETLTVAVTVTRTESVNYSDIATDSDNNKHRDQEIDSDKNNDGKFGIERDRDNNKDSGKDRDSDIDIDSDSEINCFWERDSERETQTPPSAEQQFMIAANDFWYQIYLPGRNHRSIRMKQTGALLANGNRNEKSALDKNGLGTDLNSEVGATSCDHFTRKSNK</sequence>
<feature type="region of interest" description="Disordered" evidence="10">
    <location>
        <begin position="351"/>
        <end position="381"/>
    </location>
</feature>
<keyword evidence="3" id="KW-0723">Serine/threonine-protein kinase</keyword>
<dbReference type="GO" id="GO:0005737">
    <property type="term" value="C:cytoplasm"/>
    <property type="evidence" value="ECO:0007669"/>
    <property type="project" value="TreeGrafter"/>
</dbReference>
<comment type="catalytic activity">
    <reaction evidence="8">
        <text>L-threonyl-[protein] + ATP = O-phospho-L-threonyl-[protein] + ADP + H(+)</text>
        <dbReference type="Rhea" id="RHEA:46608"/>
        <dbReference type="Rhea" id="RHEA-COMP:11060"/>
        <dbReference type="Rhea" id="RHEA-COMP:11605"/>
        <dbReference type="ChEBI" id="CHEBI:15378"/>
        <dbReference type="ChEBI" id="CHEBI:30013"/>
        <dbReference type="ChEBI" id="CHEBI:30616"/>
        <dbReference type="ChEBI" id="CHEBI:61977"/>
        <dbReference type="ChEBI" id="CHEBI:456216"/>
        <dbReference type="EC" id="2.7.11.1"/>
    </reaction>
</comment>
<dbReference type="PROSITE" id="PS50011">
    <property type="entry name" value="PROTEIN_KINASE_DOM"/>
    <property type="match status" value="1"/>
</dbReference>
<feature type="compositionally biased region" description="Basic and acidic residues" evidence="10">
    <location>
        <begin position="530"/>
        <end position="539"/>
    </location>
</feature>
<protein>
    <recommendedName>
        <fullName evidence="2">non-specific serine/threonine protein kinase</fullName>
        <ecNumber evidence="2">2.7.11.1</ecNumber>
    </recommendedName>
</protein>
<dbReference type="InterPro" id="IPR011009">
    <property type="entry name" value="Kinase-like_dom_sf"/>
</dbReference>
<dbReference type="InterPro" id="IPR051138">
    <property type="entry name" value="PIM_Ser/Thr_kinase"/>
</dbReference>
<keyword evidence="6 12" id="KW-0418">Kinase</keyword>
<dbReference type="Gene3D" id="1.10.510.10">
    <property type="entry name" value="Transferase(Phosphotransferase) domain 1"/>
    <property type="match status" value="1"/>
</dbReference>
<dbReference type="PANTHER" id="PTHR22984">
    <property type="entry name" value="SERINE/THREONINE-PROTEIN KINASE PIM"/>
    <property type="match status" value="1"/>
</dbReference>
<dbReference type="Pfam" id="PF00069">
    <property type="entry name" value="Pkinase"/>
    <property type="match status" value="1"/>
</dbReference>
<evidence type="ECO:0000256" key="8">
    <source>
        <dbReference type="ARBA" id="ARBA00047899"/>
    </source>
</evidence>
<evidence type="ECO:0000256" key="4">
    <source>
        <dbReference type="ARBA" id="ARBA00022679"/>
    </source>
</evidence>
<dbReference type="EC" id="2.7.11.1" evidence="2"/>
<evidence type="ECO:0000256" key="6">
    <source>
        <dbReference type="ARBA" id="ARBA00022777"/>
    </source>
</evidence>
<feature type="compositionally biased region" description="Basic and acidic residues" evidence="10">
    <location>
        <begin position="493"/>
        <end position="516"/>
    </location>
</feature>
<keyword evidence="4" id="KW-0808">Transferase</keyword>
<dbReference type="PANTHER" id="PTHR22984:SF25">
    <property type="entry name" value="PROTEIN KINASE DOMAIN-CONTAINING PROTEIN"/>
    <property type="match status" value="1"/>
</dbReference>
<evidence type="ECO:0000256" key="7">
    <source>
        <dbReference type="ARBA" id="ARBA00022840"/>
    </source>
</evidence>
<comment type="caution">
    <text evidence="12">The sequence shown here is derived from an EMBL/GenBank/DDBJ whole genome shotgun (WGS) entry which is preliminary data.</text>
</comment>
<accession>A0A2B4SE58</accession>
<evidence type="ECO:0000256" key="5">
    <source>
        <dbReference type="ARBA" id="ARBA00022741"/>
    </source>
</evidence>
<comment type="catalytic activity">
    <reaction evidence="9">
        <text>L-seryl-[protein] + ATP = O-phospho-L-seryl-[protein] + ADP + H(+)</text>
        <dbReference type="Rhea" id="RHEA:17989"/>
        <dbReference type="Rhea" id="RHEA-COMP:9863"/>
        <dbReference type="Rhea" id="RHEA-COMP:11604"/>
        <dbReference type="ChEBI" id="CHEBI:15378"/>
        <dbReference type="ChEBI" id="CHEBI:29999"/>
        <dbReference type="ChEBI" id="CHEBI:30616"/>
        <dbReference type="ChEBI" id="CHEBI:83421"/>
        <dbReference type="ChEBI" id="CHEBI:456216"/>
        <dbReference type="EC" id="2.7.11.1"/>
    </reaction>
</comment>
<reference evidence="13" key="1">
    <citation type="journal article" date="2017" name="bioRxiv">
        <title>Comparative analysis of the genomes of Stylophora pistillata and Acropora digitifera provides evidence for extensive differences between species of corals.</title>
        <authorList>
            <person name="Voolstra C.R."/>
            <person name="Li Y."/>
            <person name="Liew Y.J."/>
            <person name="Baumgarten S."/>
            <person name="Zoccola D."/>
            <person name="Flot J.-F."/>
            <person name="Tambutte S."/>
            <person name="Allemand D."/>
            <person name="Aranda M."/>
        </authorList>
    </citation>
    <scope>NUCLEOTIDE SEQUENCE [LARGE SCALE GENOMIC DNA]</scope>
</reference>
<evidence type="ECO:0000256" key="10">
    <source>
        <dbReference type="SAM" id="MobiDB-lite"/>
    </source>
</evidence>
<dbReference type="OrthoDB" id="5952352at2759"/>
<feature type="region of interest" description="Disordered" evidence="10">
    <location>
        <begin position="453"/>
        <end position="539"/>
    </location>
</feature>
<feature type="region of interest" description="Disordered" evidence="10">
    <location>
        <begin position="677"/>
        <end position="697"/>
    </location>
</feature>
<evidence type="ECO:0000313" key="13">
    <source>
        <dbReference type="Proteomes" id="UP000225706"/>
    </source>
</evidence>
<feature type="compositionally biased region" description="Basic and acidic residues" evidence="10">
    <location>
        <begin position="574"/>
        <end position="612"/>
    </location>
</feature>
<name>A0A2B4SE58_STYPI</name>
<dbReference type="SUPFAM" id="SSF56112">
    <property type="entry name" value="Protein kinase-like (PK-like)"/>
    <property type="match status" value="1"/>
</dbReference>
<feature type="compositionally biased region" description="Basic and acidic residues" evidence="10">
    <location>
        <begin position="291"/>
        <end position="310"/>
    </location>
</feature>
<keyword evidence="5" id="KW-0547">Nucleotide-binding</keyword>
<evidence type="ECO:0000313" key="12">
    <source>
        <dbReference type="EMBL" id="PFX27110.1"/>
    </source>
</evidence>
<feature type="region of interest" description="Disordered" evidence="10">
    <location>
        <begin position="61"/>
        <end position="91"/>
    </location>
</feature>
<feature type="domain" description="Protein kinase" evidence="11">
    <location>
        <begin position="117"/>
        <end position="440"/>
    </location>
</feature>
<evidence type="ECO:0000256" key="2">
    <source>
        <dbReference type="ARBA" id="ARBA00012513"/>
    </source>
</evidence>
<gene>
    <name evidence="12" type="primary">Pim2</name>
    <name evidence="12" type="ORF">AWC38_SpisGene8183</name>
</gene>
<dbReference type="GO" id="GO:0004674">
    <property type="term" value="F:protein serine/threonine kinase activity"/>
    <property type="evidence" value="ECO:0007669"/>
    <property type="project" value="UniProtKB-KW"/>
</dbReference>
<evidence type="ECO:0000259" key="11">
    <source>
        <dbReference type="PROSITE" id="PS50011"/>
    </source>
</evidence>
<dbReference type="STRING" id="50429.A0A2B4SE58"/>
<dbReference type="Proteomes" id="UP000225706">
    <property type="component" value="Unassembled WGS sequence"/>
</dbReference>
<comment type="subcellular location">
    <subcellularLocation>
        <location evidence="1">Host cell</location>
    </subcellularLocation>
</comment>
<dbReference type="InterPro" id="IPR000719">
    <property type="entry name" value="Prot_kinase_dom"/>
</dbReference>
<keyword evidence="13" id="KW-1185">Reference proteome</keyword>
<evidence type="ECO:0000256" key="3">
    <source>
        <dbReference type="ARBA" id="ARBA00022527"/>
    </source>
</evidence>
<dbReference type="SMART" id="SM00220">
    <property type="entry name" value="S_TKc"/>
    <property type="match status" value="1"/>
</dbReference>
<evidence type="ECO:0000256" key="1">
    <source>
        <dbReference type="ARBA" id="ARBA00004340"/>
    </source>
</evidence>
<evidence type="ECO:0000256" key="9">
    <source>
        <dbReference type="ARBA" id="ARBA00048679"/>
    </source>
</evidence>
<dbReference type="GO" id="GO:0043657">
    <property type="term" value="C:host cell"/>
    <property type="evidence" value="ECO:0007669"/>
    <property type="project" value="UniProtKB-SubCell"/>
</dbReference>
<keyword evidence="7" id="KW-0067">ATP-binding</keyword>
<dbReference type="EMBL" id="LSMT01000110">
    <property type="protein sequence ID" value="PFX27110.1"/>
    <property type="molecule type" value="Genomic_DNA"/>
</dbReference>
<dbReference type="GO" id="GO:0005524">
    <property type="term" value="F:ATP binding"/>
    <property type="evidence" value="ECO:0007669"/>
    <property type="project" value="UniProtKB-KW"/>
</dbReference>
<dbReference type="AlphaFoldDB" id="A0A2B4SE58"/>
<feature type="region of interest" description="Disordered" evidence="10">
    <location>
        <begin position="291"/>
        <end position="312"/>
    </location>
</feature>
<feature type="compositionally biased region" description="Basic and acidic residues" evidence="10">
    <location>
        <begin position="351"/>
        <end position="369"/>
    </location>
</feature>